<dbReference type="OrthoDB" id="9790745at2"/>
<proteinExistence type="predicted"/>
<accession>A0A221M8M1</accession>
<evidence type="ECO:0000313" key="1">
    <source>
        <dbReference type="EMBL" id="ASN03998.1"/>
    </source>
</evidence>
<organism evidence="1 2">
    <name type="scientific">Virgibacillus necropolis</name>
    <dbReference type="NCBI Taxonomy" id="163877"/>
    <lineage>
        <taxon>Bacteria</taxon>
        <taxon>Bacillati</taxon>
        <taxon>Bacillota</taxon>
        <taxon>Bacilli</taxon>
        <taxon>Bacillales</taxon>
        <taxon>Bacillaceae</taxon>
        <taxon>Virgibacillus</taxon>
    </lineage>
</organism>
<dbReference type="Proteomes" id="UP000204391">
    <property type="component" value="Chromosome"/>
</dbReference>
<dbReference type="PANTHER" id="PTHR36849">
    <property type="entry name" value="CYTOPLASMIC PROTEIN-RELATED"/>
    <property type="match status" value="1"/>
</dbReference>
<gene>
    <name evidence="1" type="ORF">CFK40_02780</name>
</gene>
<name>A0A221M8M1_9BACI</name>
<evidence type="ECO:0000313" key="2">
    <source>
        <dbReference type="Proteomes" id="UP000204391"/>
    </source>
</evidence>
<dbReference type="PANTHER" id="PTHR36849:SF1">
    <property type="entry name" value="CYTOPLASMIC PROTEIN"/>
    <property type="match status" value="1"/>
</dbReference>
<dbReference type="InterPro" id="IPR052552">
    <property type="entry name" value="YeaO-like"/>
</dbReference>
<dbReference type="InterPro" id="IPR007438">
    <property type="entry name" value="DUF488"/>
</dbReference>
<keyword evidence="2" id="KW-1185">Reference proteome</keyword>
<dbReference type="RefSeq" id="WP_089530568.1">
    <property type="nucleotide sequence ID" value="NZ_CP022437.1"/>
</dbReference>
<dbReference type="Pfam" id="PF04343">
    <property type="entry name" value="DUF488"/>
    <property type="match status" value="1"/>
</dbReference>
<dbReference type="KEGG" id="vne:CFK40_02780"/>
<sequence length="119" mass="14085">MPVNLKRVYEDKVDSDGVRILVDRVWPRGMSKEDAKLDHWIKEIGPSSDLRKWFGHDPEKYEDFKQKYKKELQNGEQGEALKEIKDITKKHDKNVTLLYASKEEKYNQASVLKEILDHQ</sequence>
<dbReference type="AlphaFoldDB" id="A0A221M8M1"/>
<dbReference type="EMBL" id="CP022437">
    <property type="protein sequence ID" value="ASN03998.1"/>
    <property type="molecule type" value="Genomic_DNA"/>
</dbReference>
<protein>
    <recommendedName>
        <fullName evidence="3">MarR family transcriptional regulator</fullName>
    </recommendedName>
</protein>
<reference evidence="1 2" key="1">
    <citation type="journal article" date="2003" name="Int. J. Syst. Evol. Microbiol.">
        <title>Virgibacillus carmonensis sp. nov., Virgibacillus necropolis sp. nov. and Virgibacillus picturae sp. nov., three novel species isolated from deteriorated mural paintings, transfer of the species of the genus salibacillus to Virgibacillus, as Virgibacillus marismortui comb. nov. and Virgibacillus salexigens comb. nov., and emended description of the genus Virgibacillus.</title>
        <authorList>
            <person name="Heyrman J."/>
            <person name="Logan N.A."/>
            <person name="Busse H.J."/>
            <person name="Balcaen A."/>
            <person name="Lebbe L."/>
            <person name="Rodriguez-Diaz M."/>
            <person name="Swings J."/>
            <person name="De Vos P."/>
        </authorList>
    </citation>
    <scope>NUCLEOTIDE SEQUENCE [LARGE SCALE GENOMIC DNA]</scope>
    <source>
        <strain evidence="1 2">LMG 19488</strain>
    </source>
</reference>
<evidence type="ECO:0008006" key="3">
    <source>
        <dbReference type="Google" id="ProtNLM"/>
    </source>
</evidence>